<feature type="domain" description="LYC1 C-terminal" evidence="2">
    <location>
        <begin position="178"/>
        <end position="397"/>
    </location>
</feature>
<proteinExistence type="predicted"/>
<dbReference type="InterPro" id="IPR055100">
    <property type="entry name" value="GNAT_LYC1-like"/>
</dbReference>
<dbReference type="OrthoDB" id="2020070at2759"/>
<keyword evidence="4" id="KW-1185">Reference proteome</keyword>
<accession>W3XGB6</accession>
<dbReference type="eggNOG" id="ENOG502RZ3A">
    <property type="taxonomic scope" value="Eukaryota"/>
</dbReference>
<dbReference type="EMBL" id="KI912110">
    <property type="protein sequence ID" value="ETS84226.1"/>
    <property type="molecule type" value="Genomic_DNA"/>
</dbReference>
<dbReference type="AlphaFoldDB" id="W3XGB6"/>
<dbReference type="STRING" id="1229662.W3XGB6"/>
<name>W3XGB6_PESFW</name>
<dbReference type="Gene3D" id="3.40.630.30">
    <property type="match status" value="1"/>
</dbReference>
<dbReference type="InterPro" id="IPR053013">
    <property type="entry name" value="LAT"/>
</dbReference>
<organism evidence="3 4">
    <name type="scientific">Pestalotiopsis fici (strain W106-1 / CGMCC3.15140)</name>
    <dbReference type="NCBI Taxonomy" id="1229662"/>
    <lineage>
        <taxon>Eukaryota</taxon>
        <taxon>Fungi</taxon>
        <taxon>Dikarya</taxon>
        <taxon>Ascomycota</taxon>
        <taxon>Pezizomycotina</taxon>
        <taxon>Sordariomycetes</taxon>
        <taxon>Xylariomycetidae</taxon>
        <taxon>Amphisphaeriales</taxon>
        <taxon>Sporocadaceae</taxon>
        <taxon>Pestalotiopsis</taxon>
    </lineage>
</organism>
<dbReference type="SUPFAM" id="SSF55729">
    <property type="entry name" value="Acyl-CoA N-acyltransferases (Nat)"/>
    <property type="match status" value="1"/>
</dbReference>
<dbReference type="Proteomes" id="UP000030651">
    <property type="component" value="Unassembled WGS sequence"/>
</dbReference>
<dbReference type="Pfam" id="PF22998">
    <property type="entry name" value="GNAT_LYC1-like"/>
    <property type="match status" value="1"/>
</dbReference>
<dbReference type="InterPro" id="IPR016181">
    <property type="entry name" value="Acyl_CoA_acyltransferase"/>
</dbReference>
<dbReference type="GeneID" id="19267264"/>
<evidence type="ECO:0000256" key="1">
    <source>
        <dbReference type="SAM" id="Coils"/>
    </source>
</evidence>
<evidence type="ECO:0000313" key="3">
    <source>
        <dbReference type="EMBL" id="ETS84226.1"/>
    </source>
</evidence>
<dbReference type="HOGENOM" id="CLU_038171_1_0_1"/>
<dbReference type="RefSeq" id="XP_007829023.1">
    <property type="nucleotide sequence ID" value="XM_007830832.1"/>
</dbReference>
<dbReference type="PANTHER" id="PTHR34815">
    <property type="entry name" value="LYSINE ACETYLTRANSFERASE"/>
    <property type="match status" value="1"/>
</dbReference>
<evidence type="ECO:0000313" key="4">
    <source>
        <dbReference type="Proteomes" id="UP000030651"/>
    </source>
</evidence>
<dbReference type="InParanoid" id="W3XGB6"/>
<dbReference type="FunCoup" id="W3XGB6">
    <property type="interactions" value="103"/>
</dbReference>
<dbReference type="KEGG" id="pfy:PFICI_02251"/>
<reference evidence="4" key="1">
    <citation type="journal article" date="2015" name="BMC Genomics">
        <title>Genomic and transcriptomic analysis of the endophytic fungus Pestalotiopsis fici reveals its lifestyle and high potential for synthesis of natural products.</title>
        <authorList>
            <person name="Wang X."/>
            <person name="Zhang X."/>
            <person name="Liu L."/>
            <person name="Xiang M."/>
            <person name="Wang W."/>
            <person name="Sun X."/>
            <person name="Che Y."/>
            <person name="Guo L."/>
            <person name="Liu G."/>
            <person name="Guo L."/>
            <person name="Wang C."/>
            <person name="Yin W.B."/>
            <person name="Stadler M."/>
            <person name="Zhang X."/>
            <person name="Liu X."/>
        </authorList>
    </citation>
    <scope>NUCLEOTIDE SEQUENCE [LARGE SCALE GENOMIC DNA]</scope>
    <source>
        <strain evidence="4">W106-1 / CGMCC3.15140</strain>
    </source>
</reference>
<dbReference type="OMA" id="ASVYCEP"/>
<dbReference type="PANTHER" id="PTHR34815:SF2">
    <property type="entry name" value="N-ACETYLTRANSFERASE DOMAIN-CONTAINING PROTEIN"/>
    <property type="match status" value="1"/>
</dbReference>
<sequence>MTTIQLPASDSLSLHLTHPTSEECIHIWSSTAALWKDSLTVPLYVAEAEFLTTVPLAKDGGMTTWVLVDKNLPPHQRQVLCSCETFRKRALMSDDKGNIEEVLVHGVASVFSPPAYRGRGYGIRHMKELSKVLRGWQAEHGKSFGSVLYSEIGKEYYAKMGWMPNSSNGHFILPSIMMEKPAMTQPVAESNLESLCLRDEAMVHEAMASPSTKQSRVVVLPSLDHMLWHIRKEEFVTNYIFGKKAEVKGAIAGSPGKQVWALWVHRYYEHPDHAKEKEGDDGNVLYILRLVVEGDDTANKPHEDNPAPLIEAYMEQAAALKAVIQAAQAEAAEWKLDQVRLWEPSPLVHNLLEQSDIQATWVERHESSVACALWFKEDNAASEEDPTWVNNQHHAWC</sequence>
<evidence type="ECO:0000259" key="2">
    <source>
        <dbReference type="Pfam" id="PF22998"/>
    </source>
</evidence>
<feature type="coiled-coil region" evidence="1">
    <location>
        <begin position="310"/>
        <end position="337"/>
    </location>
</feature>
<protein>
    <recommendedName>
        <fullName evidence="2">LYC1 C-terminal domain-containing protein</fullName>
    </recommendedName>
</protein>
<gene>
    <name evidence="3" type="ORF">PFICI_02251</name>
</gene>
<keyword evidence="1" id="KW-0175">Coiled coil</keyword>